<accession>A0A382XTR4</accession>
<gene>
    <name evidence="1" type="ORF">METZ01_LOCUS427084</name>
</gene>
<organism evidence="1">
    <name type="scientific">marine metagenome</name>
    <dbReference type="NCBI Taxonomy" id="408172"/>
    <lineage>
        <taxon>unclassified sequences</taxon>
        <taxon>metagenomes</taxon>
        <taxon>ecological metagenomes</taxon>
    </lineage>
</organism>
<dbReference type="AlphaFoldDB" id="A0A382XTR4"/>
<protein>
    <submittedName>
        <fullName evidence="1">Uncharacterized protein</fullName>
    </submittedName>
</protein>
<proteinExistence type="predicted"/>
<reference evidence="1" key="1">
    <citation type="submission" date="2018-05" db="EMBL/GenBank/DDBJ databases">
        <authorList>
            <person name="Lanie J.A."/>
            <person name="Ng W.-L."/>
            <person name="Kazmierczak K.M."/>
            <person name="Andrzejewski T.M."/>
            <person name="Davidsen T.M."/>
            <person name="Wayne K.J."/>
            <person name="Tettelin H."/>
            <person name="Glass J.I."/>
            <person name="Rusch D."/>
            <person name="Podicherti R."/>
            <person name="Tsui H.-C.T."/>
            <person name="Winkler M.E."/>
        </authorList>
    </citation>
    <scope>NUCLEOTIDE SEQUENCE</scope>
</reference>
<evidence type="ECO:0000313" key="1">
    <source>
        <dbReference type="EMBL" id="SVD74230.1"/>
    </source>
</evidence>
<sequence>MEKYNRKIEFQKKDEVFKNQFDVQKGKLHAKYGLPAEVKFCSRCVISNQRPNSAVEFQHTAASKKATINFDEENVCDACRAVEQKATISWSDREQELIDLCNRYRKNDGSYDCLVPGSGGK</sequence>
<name>A0A382XTR4_9ZZZZ</name>
<dbReference type="EMBL" id="UINC01170269">
    <property type="protein sequence ID" value="SVD74230.1"/>
    <property type="molecule type" value="Genomic_DNA"/>
</dbReference>
<feature type="non-terminal residue" evidence="1">
    <location>
        <position position="121"/>
    </location>
</feature>